<dbReference type="GO" id="GO:0016020">
    <property type="term" value="C:membrane"/>
    <property type="evidence" value="ECO:0007669"/>
    <property type="project" value="UniProtKB-SubCell"/>
</dbReference>
<evidence type="ECO:0000313" key="6">
    <source>
        <dbReference type="Proteomes" id="UP000183567"/>
    </source>
</evidence>
<comment type="subcellular location">
    <subcellularLocation>
        <location evidence="1">Membrane</location>
        <topology evidence="1">Multi-pass membrane protein</topology>
    </subcellularLocation>
</comment>
<dbReference type="STRING" id="180088.A0A1J8Q0T2"/>
<sequence length="259" mass="29489">MPVYRKAFLIAGQTMFMFVLDIQFIRCSLDRPYLSQSSGTRRSLALSSSSTSRPHEFIDRFTSLFHRQPTTSESIELQQAQTQHMSSRPRPHIVEVAPAQDNQACLLSFFQSLKFDDSVQPVYVAPRQERLSDWLKYDDKRKLILVICDGNVVGSGNGRLTPRIVCDILGADPDLEPEALRLVGRGHKIGKPSERSRPGNRGQHDSQMVIMHFLNKVHFNTLMILLELEMFHQIKNVSGVNPTFFEYLLTVDVDTTVEP</sequence>
<evidence type="ECO:0000256" key="4">
    <source>
        <dbReference type="ARBA" id="ARBA00048014"/>
    </source>
</evidence>
<name>A0A1J8Q0T2_9AGAM</name>
<evidence type="ECO:0000256" key="1">
    <source>
        <dbReference type="ARBA" id="ARBA00004141"/>
    </source>
</evidence>
<dbReference type="PANTHER" id="PTHR22914">
    <property type="entry name" value="CHITIN SYNTHASE"/>
    <property type="match status" value="1"/>
</dbReference>
<dbReference type="Pfam" id="PF03142">
    <property type="entry name" value="Chitin_synth_2"/>
    <property type="match status" value="2"/>
</dbReference>
<accession>A0A1J8Q0T2</accession>
<protein>
    <recommendedName>
        <fullName evidence="7">Chitin synthase</fullName>
    </recommendedName>
</protein>
<dbReference type="GO" id="GO:0030428">
    <property type="term" value="C:cell septum"/>
    <property type="evidence" value="ECO:0007669"/>
    <property type="project" value="TreeGrafter"/>
</dbReference>
<dbReference type="AlphaFoldDB" id="A0A1J8Q0T2"/>
<dbReference type="GO" id="GO:0006031">
    <property type="term" value="P:chitin biosynthetic process"/>
    <property type="evidence" value="ECO:0007669"/>
    <property type="project" value="TreeGrafter"/>
</dbReference>
<evidence type="ECO:0000313" key="5">
    <source>
        <dbReference type="EMBL" id="OJA15174.1"/>
    </source>
</evidence>
<gene>
    <name evidence="5" type="ORF">AZE42_05413</name>
</gene>
<keyword evidence="6" id="KW-1185">Reference proteome</keyword>
<dbReference type="GO" id="GO:0071944">
    <property type="term" value="C:cell periphery"/>
    <property type="evidence" value="ECO:0007669"/>
    <property type="project" value="TreeGrafter"/>
</dbReference>
<dbReference type="GO" id="GO:0004100">
    <property type="term" value="F:chitin synthase activity"/>
    <property type="evidence" value="ECO:0007669"/>
    <property type="project" value="UniProtKB-EC"/>
</dbReference>
<keyword evidence="3" id="KW-0472">Membrane</keyword>
<comment type="caution">
    <text evidence="5">The sequence shown here is derived from an EMBL/GenBank/DDBJ whole genome shotgun (WGS) entry which is preliminary data.</text>
</comment>
<reference evidence="5 6" key="1">
    <citation type="submission" date="2016-03" db="EMBL/GenBank/DDBJ databases">
        <title>Comparative genomics of the ectomycorrhizal sister species Rhizopogon vinicolor and Rhizopogon vesiculosus (Basidiomycota: Boletales) reveals a divergence of the mating type B locus.</title>
        <authorList>
            <person name="Mujic A.B."/>
            <person name="Kuo A."/>
            <person name="Tritt A."/>
            <person name="Lipzen A."/>
            <person name="Chen C."/>
            <person name="Johnson J."/>
            <person name="Sharma A."/>
            <person name="Barry K."/>
            <person name="Grigoriev I.V."/>
            <person name="Spatafora J.W."/>
        </authorList>
    </citation>
    <scope>NUCLEOTIDE SEQUENCE [LARGE SCALE GENOMIC DNA]</scope>
    <source>
        <strain evidence="5 6">AM-OR11-056</strain>
    </source>
</reference>
<keyword evidence="2" id="KW-0812">Transmembrane</keyword>
<dbReference type="EMBL" id="LVVM01003293">
    <property type="protein sequence ID" value="OJA15174.1"/>
    <property type="molecule type" value="Genomic_DNA"/>
</dbReference>
<evidence type="ECO:0000256" key="3">
    <source>
        <dbReference type="ARBA" id="ARBA00023136"/>
    </source>
</evidence>
<proteinExistence type="predicted"/>
<dbReference type="PANTHER" id="PTHR22914:SF45">
    <property type="entry name" value="CHITIN SYNTHASE"/>
    <property type="match status" value="1"/>
</dbReference>
<evidence type="ECO:0008006" key="7">
    <source>
        <dbReference type="Google" id="ProtNLM"/>
    </source>
</evidence>
<dbReference type="InterPro" id="IPR004835">
    <property type="entry name" value="Chitin_synth"/>
</dbReference>
<dbReference type="GO" id="GO:0031505">
    <property type="term" value="P:fungal-type cell wall organization"/>
    <property type="evidence" value="ECO:0007669"/>
    <property type="project" value="TreeGrafter"/>
</dbReference>
<comment type="catalytic activity">
    <reaction evidence="4">
        <text>[(1-&gt;4)-N-acetyl-beta-D-glucosaminyl](n) + UDP-N-acetyl-alpha-D-glucosamine = [(1-&gt;4)-N-acetyl-beta-D-glucosaminyl](n+1) + UDP + H(+)</text>
        <dbReference type="Rhea" id="RHEA:16637"/>
        <dbReference type="Rhea" id="RHEA-COMP:9593"/>
        <dbReference type="Rhea" id="RHEA-COMP:9595"/>
        <dbReference type="ChEBI" id="CHEBI:15378"/>
        <dbReference type="ChEBI" id="CHEBI:17029"/>
        <dbReference type="ChEBI" id="CHEBI:57705"/>
        <dbReference type="ChEBI" id="CHEBI:58223"/>
        <dbReference type="EC" id="2.4.1.16"/>
    </reaction>
</comment>
<dbReference type="Proteomes" id="UP000183567">
    <property type="component" value="Unassembled WGS sequence"/>
</dbReference>
<dbReference type="OrthoDB" id="2673886at2759"/>
<organism evidence="5 6">
    <name type="scientific">Rhizopogon vesiculosus</name>
    <dbReference type="NCBI Taxonomy" id="180088"/>
    <lineage>
        <taxon>Eukaryota</taxon>
        <taxon>Fungi</taxon>
        <taxon>Dikarya</taxon>
        <taxon>Basidiomycota</taxon>
        <taxon>Agaricomycotina</taxon>
        <taxon>Agaricomycetes</taxon>
        <taxon>Agaricomycetidae</taxon>
        <taxon>Boletales</taxon>
        <taxon>Suillineae</taxon>
        <taxon>Rhizopogonaceae</taxon>
        <taxon>Rhizopogon</taxon>
    </lineage>
</organism>
<evidence type="ECO:0000256" key="2">
    <source>
        <dbReference type="ARBA" id="ARBA00022692"/>
    </source>
</evidence>